<reference evidence="11 12" key="1">
    <citation type="submission" date="2010-11" db="EMBL/GenBank/DDBJ databases">
        <title>The complete genome of Thermotoga thermarum DSM 5069.</title>
        <authorList>
            <consortium name="US DOE Joint Genome Institute (JGI-PGF)"/>
            <person name="Lucas S."/>
            <person name="Copeland A."/>
            <person name="Lapidus A."/>
            <person name="Bruce D."/>
            <person name="Goodwin L."/>
            <person name="Pitluck S."/>
            <person name="Kyrpides N."/>
            <person name="Mavromatis K."/>
            <person name="Ivanova N."/>
            <person name="Zeytun A."/>
            <person name="Brettin T."/>
            <person name="Detter J.C."/>
            <person name="Tapia R."/>
            <person name="Han C."/>
            <person name="Land M."/>
            <person name="Hauser L."/>
            <person name="Markowitz V."/>
            <person name="Cheng J.-F."/>
            <person name="Hugenholtz P."/>
            <person name="Woyke T."/>
            <person name="Wu D."/>
            <person name="Spring S."/>
            <person name="Schroeder M."/>
            <person name="Brambilla E."/>
            <person name="Klenk H.-P."/>
            <person name="Eisen J.A."/>
        </authorList>
    </citation>
    <scope>NUCLEOTIDE SEQUENCE [LARGE SCALE GENOMIC DNA]</scope>
    <source>
        <strain evidence="11 12">DSM 5069</strain>
    </source>
</reference>
<dbReference type="OrthoDB" id="8732661at2"/>
<name>F7YY43_9THEM</name>
<comment type="subunit">
    <text evidence="5">Homodimer.</text>
</comment>
<evidence type="ECO:0000256" key="1">
    <source>
        <dbReference type="ARBA" id="ARBA00001936"/>
    </source>
</evidence>
<dbReference type="PATRIC" id="fig|688269.3.peg.792"/>
<dbReference type="InterPro" id="IPR005475">
    <property type="entry name" value="Transketolase-like_Pyr-bd"/>
</dbReference>
<dbReference type="AlphaFoldDB" id="F7YY43"/>
<dbReference type="PANTHER" id="PTHR43825:SF1">
    <property type="entry name" value="TRANSKETOLASE-LIKE PYRIMIDINE-BINDING DOMAIN-CONTAINING PROTEIN"/>
    <property type="match status" value="1"/>
</dbReference>
<sequence length="629" mass="69266">MKNFDKQTISHLKQLARLCRGDILKMTYVANSGHPGGSMSSLEIFLSVYSFANIDPKNPNDPLRDRIVISHGHTSPGVYAVLGRLGFVNIDEVIAGFRHPSSIFEGHVTRGIPGIDWSTGNLGQGLSAGVGFALASKIKGLDYHVYVLMSDAEQAKGQVAEARRVARKFGLSNITVVIDYNDAQISGRARDVMPVNIRANYEADGWRVLEVDGHDFEQLFNALKEAYEDKVHPVAIIAHTVIGKGVSFMENDVSFHGKPLSREQLDKALAELGLENDIDKYIQMRKELPLAKHKQPKTDYSIKIKATPFRTYKDKIDNRTAFGKALLDIVKANLDSETPVVAIDCDLASSVKLDEVQKHAPERFFQLGVQEHNAATVAGALSCEGIVTFFADFGVFGVSETYNQHRLNAINNTNLKVVVTHCGLNVGEDGKTHHGLDYISAPANWLGYKVIVPADPNQTDRVIRYIAGVYGNFLVAMGRAKMSPITREDGSLFFDENYVFEYGKIDVIRDGDTVTIITCGSVVENAIKAADQFKGKVAVLNVSCPFDLDKETLKKYCSGRKVLVVEDHAAPLGLAAIVSKFLLTNGIIPTQFEQIAVEEHAVSGPYEALYELYNLSSNKIAERLEMMLK</sequence>
<dbReference type="InterPro" id="IPR009014">
    <property type="entry name" value="Transketo_C/PFOR_II"/>
</dbReference>
<evidence type="ECO:0000256" key="2">
    <source>
        <dbReference type="ARBA" id="ARBA00001946"/>
    </source>
</evidence>
<dbReference type="SUPFAM" id="SSF52922">
    <property type="entry name" value="TK C-terminal domain-like"/>
    <property type="match status" value="1"/>
</dbReference>
<dbReference type="GO" id="GO:0046872">
    <property type="term" value="F:metal ion binding"/>
    <property type="evidence" value="ECO:0007669"/>
    <property type="project" value="UniProtKB-KW"/>
</dbReference>
<dbReference type="SMART" id="SM00861">
    <property type="entry name" value="Transket_pyr"/>
    <property type="match status" value="1"/>
</dbReference>
<keyword evidence="12" id="KW-1185">Reference proteome</keyword>
<proteinExistence type="inferred from homology"/>
<feature type="domain" description="Transketolase-like pyrimidine-binding" evidence="10">
    <location>
        <begin position="316"/>
        <end position="485"/>
    </location>
</feature>
<dbReference type="GO" id="GO:0005737">
    <property type="term" value="C:cytoplasm"/>
    <property type="evidence" value="ECO:0007669"/>
    <property type="project" value="UniProtKB-ARBA"/>
</dbReference>
<dbReference type="PROSITE" id="PS00801">
    <property type="entry name" value="TRANSKETOLASE_1"/>
    <property type="match status" value="1"/>
</dbReference>
<dbReference type="RefSeq" id="WP_013932075.1">
    <property type="nucleotide sequence ID" value="NC_015707.1"/>
</dbReference>
<dbReference type="InterPro" id="IPR029061">
    <property type="entry name" value="THDP-binding"/>
</dbReference>
<accession>F7YY43</accession>
<evidence type="ECO:0000256" key="3">
    <source>
        <dbReference type="ARBA" id="ARBA00001964"/>
    </source>
</evidence>
<dbReference type="InterPro" id="IPR005474">
    <property type="entry name" value="Transketolase_N"/>
</dbReference>
<evidence type="ECO:0000256" key="8">
    <source>
        <dbReference type="ARBA" id="ARBA00022842"/>
    </source>
</evidence>
<dbReference type="InterPro" id="IPR033248">
    <property type="entry name" value="Transketolase_C"/>
</dbReference>
<evidence type="ECO:0000313" key="11">
    <source>
        <dbReference type="EMBL" id="AEH50853.1"/>
    </source>
</evidence>
<evidence type="ECO:0000256" key="9">
    <source>
        <dbReference type="ARBA" id="ARBA00023052"/>
    </source>
</evidence>
<comment type="cofactor">
    <cofactor evidence="2">
        <name>Mg(2+)</name>
        <dbReference type="ChEBI" id="CHEBI:18420"/>
    </cofactor>
</comment>
<dbReference type="CDD" id="cd02012">
    <property type="entry name" value="TPP_TK"/>
    <property type="match status" value="1"/>
</dbReference>
<comment type="cofactor">
    <cofactor evidence="3">
        <name>thiamine diphosphate</name>
        <dbReference type="ChEBI" id="CHEBI:58937"/>
    </cofactor>
</comment>
<dbReference type="CDD" id="cd07033">
    <property type="entry name" value="TPP_PYR_DXS_TK_like"/>
    <property type="match status" value="1"/>
</dbReference>
<dbReference type="PANTHER" id="PTHR43825">
    <property type="entry name" value="PYRUVATE DEHYDROGENASE E1 COMPONENT"/>
    <property type="match status" value="1"/>
</dbReference>
<dbReference type="NCBIfam" id="NF004556">
    <property type="entry name" value="PRK05899.2-2"/>
    <property type="match status" value="1"/>
</dbReference>
<dbReference type="InterPro" id="IPR049557">
    <property type="entry name" value="Transketolase_CS"/>
</dbReference>
<evidence type="ECO:0000256" key="4">
    <source>
        <dbReference type="ARBA" id="ARBA00007131"/>
    </source>
</evidence>
<keyword evidence="9" id="KW-0786">Thiamine pyrophosphate</keyword>
<dbReference type="SUPFAM" id="SSF52518">
    <property type="entry name" value="Thiamin diphosphate-binding fold (THDP-binding)"/>
    <property type="match status" value="2"/>
</dbReference>
<dbReference type="STRING" id="688269.Theth_0768"/>
<dbReference type="GO" id="GO:0019682">
    <property type="term" value="P:glyceraldehyde-3-phosphate metabolic process"/>
    <property type="evidence" value="ECO:0007669"/>
    <property type="project" value="UniProtKB-ARBA"/>
</dbReference>
<evidence type="ECO:0000256" key="6">
    <source>
        <dbReference type="ARBA" id="ARBA00022679"/>
    </source>
</evidence>
<dbReference type="GO" id="GO:0016744">
    <property type="term" value="F:transketolase or transaldolase activity"/>
    <property type="evidence" value="ECO:0007669"/>
    <property type="project" value="UniProtKB-ARBA"/>
</dbReference>
<dbReference type="Gene3D" id="3.40.50.970">
    <property type="match status" value="2"/>
</dbReference>
<dbReference type="InterPro" id="IPR051157">
    <property type="entry name" value="PDH/Transketolase"/>
</dbReference>
<keyword evidence="6" id="KW-0808">Transferase</keyword>
<dbReference type="Pfam" id="PF02780">
    <property type="entry name" value="Transketolase_C"/>
    <property type="match status" value="1"/>
</dbReference>
<dbReference type="KEGG" id="tta:Theth_0768"/>
<evidence type="ECO:0000259" key="10">
    <source>
        <dbReference type="SMART" id="SM00861"/>
    </source>
</evidence>
<dbReference type="Proteomes" id="UP000006804">
    <property type="component" value="Chromosome"/>
</dbReference>
<organism evidence="11 12">
    <name type="scientific">Pseudothermotoga thermarum DSM 5069</name>
    <dbReference type="NCBI Taxonomy" id="688269"/>
    <lineage>
        <taxon>Bacteria</taxon>
        <taxon>Thermotogati</taxon>
        <taxon>Thermotogota</taxon>
        <taxon>Thermotogae</taxon>
        <taxon>Thermotogales</taxon>
        <taxon>Thermotogaceae</taxon>
        <taxon>Pseudothermotoga</taxon>
    </lineage>
</organism>
<evidence type="ECO:0000256" key="5">
    <source>
        <dbReference type="ARBA" id="ARBA00011738"/>
    </source>
</evidence>
<dbReference type="FunFam" id="3.40.50.970:FF:000129">
    <property type="entry name" value="Transketolase"/>
    <property type="match status" value="1"/>
</dbReference>
<evidence type="ECO:0000313" key="12">
    <source>
        <dbReference type="Proteomes" id="UP000006804"/>
    </source>
</evidence>
<evidence type="ECO:0000256" key="7">
    <source>
        <dbReference type="ARBA" id="ARBA00022723"/>
    </source>
</evidence>
<dbReference type="HOGENOM" id="CLU_009227_3_1_0"/>
<keyword evidence="7" id="KW-0479">Metal-binding</keyword>
<dbReference type="EMBL" id="CP002351">
    <property type="protein sequence ID" value="AEH50853.1"/>
    <property type="molecule type" value="Genomic_DNA"/>
</dbReference>
<dbReference type="Pfam" id="PF00456">
    <property type="entry name" value="Transketolase_N"/>
    <property type="match status" value="1"/>
</dbReference>
<gene>
    <name evidence="11" type="ORF">Theth_0768</name>
</gene>
<comment type="similarity">
    <text evidence="4">Belongs to the transketolase family.</text>
</comment>
<dbReference type="eggNOG" id="COG0021">
    <property type="taxonomic scope" value="Bacteria"/>
</dbReference>
<protein>
    <submittedName>
        <fullName evidence="11">Transketolase domain-containing protein</fullName>
    </submittedName>
</protein>
<dbReference type="Gene3D" id="3.40.50.920">
    <property type="match status" value="1"/>
</dbReference>
<keyword evidence="8" id="KW-0460">Magnesium</keyword>
<dbReference type="Pfam" id="PF02779">
    <property type="entry name" value="Transket_pyr"/>
    <property type="match status" value="1"/>
</dbReference>
<comment type="cofactor">
    <cofactor evidence="1">
        <name>Mn(2+)</name>
        <dbReference type="ChEBI" id="CHEBI:29035"/>
    </cofactor>
</comment>